<comment type="caution">
    <text evidence="1">The sequence shown here is derived from an EMBL/GenBank/DDBJ whole genome shotgun (WGS) entry which is preliminary data.</text>
</comment>
<keyword evidence="2" id="KW-1185">Reference proteome</keyword>
<gene>
    <name evidence="1" type="ORF">GBK04_00910</name>
</gene>
<evidence type="ECO:0000313" key="1">
    <source>
        <dbReference type="EMBL" id="MPR31943.1"/>
    </source>
</evidence>
<evidence type="ECO:0000313" key="2">
    <source>
        <dbReference type="Proteomes" id="UP000479293"/>
    </source>
</evidence>
<dbReference type="RefSeq" id="WP_152756061.1">
    <property type="nucleotide sequence ID" value="NZ_WHLY01000002.1"/>
</dbReference>
<dbReference type="AlphaFoldDB" id="A0A7C9BDA2"/>
<dbReference type="Proteomes" id="UP000479293">
    <property type="component" value="Unassembled WGS sequence"/>
</dbReference>
<reference evidence="1 2" key="1">
    <citation type="submission" date="2019-10" db="EMBL/GenBank/DDBJ databases">
        <title>Draft Genome Sequence of Cytophagaceae sp. SJW1-29.</title>
        <authorList>
            <person name="Choi A."/>
        </authorList>
    </citation>
    <scope>NUCLEOTIDE SEQUENCE [LARGE SCALE GENOMIC DNA]</scope>
    <source>
        <strain evidence="1 2">SJW1-29</strain>
    </source>
</reference>
<protein>
    <submittedName>
        <fullName evidence="1">Uncharacterized protein</fullName>
    </submittedName>
</protein>
<proteinExistence type="predicted"/>
<name>A0A7C9BDA2_9BACT</name>
<sequence>MEKDLLQLLKDFGRAYDEVLGTEDTIKLIEALTEFVTNNPDAVLQLQTEIHDNNAFFARLLTREGVDEAPRRIALFPSLTRSKTRCSYSSKKPVYEEFNRRRALASQVDKKTVANVGKVLVAMPSIYYCDPAPASVWPKMNMIKS</sequence>
<organism evidence="1 2">
    <name type="scientific">Salmonirosea aquatica</name>
    <dbReference type="NCBI Taxonomy" id="2654236"/>
    <lineage>
        <taxon>Bacteria</taxon>
        <taxon>Pseudomonadati</taxon>
        <taxon>Bacteroidota</taxon>
        <taxon>Cytophagia</taxon>
        <taxon>Cytophagales</taxon>
        <taxon>Spirosomataceae</taxon>
        <taxon>Salmonirosea</taxon>
    </lineage>
</organism>
<accession>A0A7C9BDA2</accession>
<dbReference type="EMBL" id="WHLY01000002">
    <property type="protein sequence ID" value="MPR31943.1"/>
    <property type="molecule type" value="Genomic_DNA"/>
</dbReference>